<dbReference type="PROSITE" id="PS50042">
    <property type="entry name" value="CNMP_BINDING_3"/>
    <property type="match status" value="1"/>
</dbReference>
<dbReference type="AlphaFoldDB" id="A0AAV2HC49"/>
<feature type="region of interest" description="Disordered" evidence="1">
    <location>
        <begin position="121"/>
        <end position="177"/>
    </location>
</feature>
<evidence type="ECO:0000313" key="4">
    <source>
        <dbReference type="Proteomes" id="UP001497497"/>
    </source>
</evidence>
<feature type="region of interest" description="Disordered" evidence="1">
    <location>
        <begin position="561"/>
        <end position="651"/>
    </location>
</feature>
<protein>
    <recommendedName>
        <fullName evidence="2">Cyclic nucleotide-binding domain-containing protein</fullName>
    </recommendedName>
</protein>
<dbReference type="InterPro" id="IPR000595">
    <property type="entry name" value="cNMP-bd_dom"/>
</dbReference>
<organism evidence="3 4">
    <name type="scientific">Lymnaea stagnalis</name>
    <name type="common">Great pond snail</name>
    <name type="synonym">Helix stagnalis</name>
    <dbReference type="NCBI Taxonomy" id="6523"/>
    <lineage>
        <taxon>Eukaryota</taxon>
        <taxon>Metazoa</taxon>
        <taxon>Spiralia</taxon>
        <taxon>Lophotrochozoa</taxon>
        <taxon>Mollusca</taxon>
        <taxon>Gastropoda</taxon>
        <taxon>Heterobranchia</taxon>
        <taxon>Euthyneura</taxon>
        <taxon>Panpulmonata</taxon>
        <taxon>Hygrophila</taxon>
        <taxon>Lymnaeoidea</taxon>
        <taxon>Lymnaeidae</taxon>
        <taxon>Lymnaea</taxon>
    </lineage>
</organism>
<dbReference type="SUPFAM" id="SSF51206">
    <property type="entry name" value="cAMP-binding domain-like"/>
    <property type="match status" value="2"/>
</dbReference>
<dbReference type="CDD" id="cd00038">
    <property type="entry name" value="CAP_ED"/>
    <property type="match status" value="1"/>
</dbReference>
<dbReference type="InterPro" id="IPR018490">
    <property type="entry name" value="cNMP-bd_dom_sf"/>
</dbReference>
<evidence type="ECO:0000259" key="2">
    <source>
        <dbReference type="PROSITE" id="PS50042"/>
    </source>
</evidence>
<feature type="region of interest" description="Disordered" evidence="1">
    <location>
        <begin position="48"/>
        <end position="68"/>
    </location>
</feature>
<keyword evidence="4" id="KW-1185">Reference proteome</keyword>
<dbReference type="Pfam" id="PF00027">
    <property type="entry name" value="cNMP_binding"/>
    <property type="match status" value="1"/>
</dbReference>
<feature type="compositionally biased region" description="Basic and acidic residues" evidence="1">
    <location>
        <begin position="163"/>
        <end position="177"/>
    </location>
</feature>
<dbReference type="InterPro" id="IPR014710">
    <property type="entry name" value="RmlC-like_jellyroll"/>
</dbReference>
<evidence type="ECO:0000256" key="1">
    <source>
        <dbReference type="SAM" id="MobiDB-lite"/>
    </source>
</evidence>
<dbReference type="PANTHER" id="PTHR23011">
    <property type="entry name" value="CYCLIC NUCLEOTIDE-BINDING DOMAIN CONTAINING PROTEIN"/>
    <property type="match status" value="1"/>
</dbReference>
<sequence length="767" mass="87784">MNFLMFPKLDEYAIDPDLINETLDTRTSSRSKSNTLRLLLPNILRQRSRTGSKAGLREKQTKRARGYNDTRLNTVRRTTKEHFRQDTAFKPPDFGENDNLKDRMSSRSQFFKRWSNFPLPFDTQESRSPSAKAEVRSKVNDAGTTPRSRKRQKENLLPAISHSNDEAPTRSDSRGGKTVKEVKFFPVMHLQKTDDDSHIYSEEDSAILKRQKTNSKPWSLYQVMTQISHSPTSPVGLKQGPMEEKPKGKIAGRFKKLIVAVKNVLKLARAIIKTSDSPSALLKTFTDLSRVPDSDGEESSSENMKKYGLHFDPSYFRANREINLSSEVRSILKLHPNRRTPEQIQTAMFGLQSIPSFAEYPLHMQEKLTKVAWLDIVTPNRTIIRQGHFAENFYFIVSGQALVTISRPGDSSAQTAAMMRKGTSFGELALLHHSRRTATVTSHDTVKLLSVGRDDFFDIFMSRQGTGEMPDHIKFISQLEFMKDWPLERLLERPDQCLLHFFKRNMVILKDSRTSEWFYVVKSGSCQVLKQLKGVTARLAPLRKQTLESSDRLYRSKISSFQGSKHEYKRRPHRNRSTSARPRDDYYEKNKTRKKRGMSDNNSSKITSHDDHEGKTGSDLGESPHVTINKKDGQSEHALNSGQNRAQQCPQAHEQPVFVQIELLKPMDVFGLDRVSFNNSLETESSSVSLVSLGAECIMLSKGFFMKYANDKVKKRFSEIVAPYPNENTLQESLQHKVNWELYKQSVLETASPKLKYFNKKQLTLNA</sequence>
<feature type="domain" description="Cyclic nucleotide-binding" evidence="2">
    <location>
        <begin position="356"/>
        <end position="461"/>
    </location>
</feature>
<feature type="compositionally biased region" description="Basic residues" evidence="1">
    <location>
        <begin position="567"/>
        <end position="576"/>
    </location>
</feature>
<reference evidence="3 4" key="1">
    <citation type="submission" date="2024-04" db="EMBL/GenBank/DDBJ databases">
        <authorList>
            <consortium name="Genoscope - CEA"/>
            <person name="William W."/>
        </authorList>
    </citation>
    <scope>NUCLEOTIDE SEQUENCE [LARGE SCALE GENOMIC DNA]</scope>
</reference>
<name>A0AAV2HC49_LYMST</name>
<comment type="caution">
    <text evidence="3">The sequence shown here is derived from an EMBL/GenBank/DDBJ whole genome shotgun (WGS) entry which is preliminary data.</text>
</comment>
<feature type="compositionally biased region" description="Basic and acidic residues" evidence="1">
    <location>
        <begin position="581"/>
        <end position="590"/>
    </location>
</feature>
<feature type="compositionally biased region" description="Polar residues" evidence="1">
    <location>
        <begin position="637"/>
        <end position="650"/>
    </location>
</feature>
<dbReference type="Proteomes" id="UP001497497">
    <property type="component" value="Unassembled WGS sequence"/>
</dbReference>
<feature type="compositionally biased region" description="Basic and acidic residues" evidence="1">
    <location>
        <begin position="607"/>
        <end position="616"/>
    </location>
</feature>
<dbReference type="InterPro" id="IPR018488">
    <property type="entry name" value="cNMP-bd_CS"/>
</dbReference>
<gene>
    <name evidence="3" type="ORF">GSLYS_00005579001</name>
</gene>
<dbReference type="PANTHER" id="PTHR23011:SF28">
    <property type="entry name" value="CYCLIC NUCLEOTIDE-BINDING DOMAIN CONTAINING PROTEIN"/>
    <property type="match status" value="1"/>
</dbReference>
<evidence type="ECO:0000313" key="3">
    <source>
        <dbReference type="EMBL" id="CAL1531484.1"/>
    </source>
</evidence>
<proteinExistence type="predicted"/>
<dbReference type="SMART" id="SM00100">
    <property type="entry name" value="cNMP"/>
    <property type="match status" value="1"/>
</dbReference>
<dbReference type="EMBL" id="CAXITT010000090">
    <property type="protein sequence ID" value="CAL1531484.1"/>
    <property type="molecule type" value="Genomic_DNA"/>
</dbReference>
<dbReference type="PROSITE" id="PS00889">
    <property type="entry name" value="CNMP_BINDING_2"/>
    <property type="match status" value="1"/>
</dbReference>
<accession>A0AAV2HC49</accession>
<dbReference type="Gene3D" id="2.60.120.10">
    <property type="entry name" value="Jelly Rolls"/>
    <property type="match status" value="2"/>
</dbReference>